<dbReference type="AlphaFoldDB" id="A0A0F8ZU51"/>
<sequence>MTSLTFHGGISTIGGNCVIVEESSTRIMFDNGMCFSSEGAYYKDLKKKKGPGKITSNLSLP</sequence>
<evidence type="ECO:0000313" key="1">
    <source>
        <dbReference type="EMBL" id="KKK97348.1"/>
    </source>
</evidence>
<reference evidence="1" key="1">
    <citation type="journal article" date="2015" name="Nature">
        <title>Complex archaea that bridge the gap between prokaryotes and eukaryotes.</title>
        <authorList>
            <person name="Spang A."/>
            <person name="Saw J.H."/>
            <person name="Jorgensen S.L."/>
            <person name="Zaremba-Niedzwiedzka K."/>
            <person name="Martijn J."/>
            <person name="Lind A.E."/>
            <person name="van Eijk R."/>
            <person name="Schleper C."/>
            <person name="Guy L."/>
            <person name="Ettema T.J."/>
        </authorList>
    </citation>
    <scope>NUCLEOTIDE SEQUENCE</scope>
</reference>
<organism evidence="1">
    <name type="scientific">marine sediment metagenome</name>
    <dbReference type="NCBI Taxonomy" id="412755"/>
    <lineage>
        <taxon>unclassified sequences</taxon>
        <taxon>metagenomes</taxon>
        <taxon>ecological metagenomes</taxon>
    </lineage>
</organism>
<dbReference type="Gene3D" id="3.60.15.10">
    <property type="entry name" value="Ribonuclease Z/Hydroxyacylglutathione hydrolase-like"/>
    <property type="match status" value="1"/>
</dbReference>
<name>A0A0F8ZU51_9ZZZZ</name>
<proteinExistence type="predicted"/>
<comment type="caution">
    <text evidence="1">The sequence shown here is derived from an EMBL/GenBank/DDBJ whole genome shotgun (WGS) entry which is preliminary data.</text>
</comment>
<protein>
    <submittedName>
        <fullName evidence="1">Uncharacterized protein</fullName>
    </submittedName>
</protein>
<dbReference type="SUPFAM" id="SSF56281">
    <property type="entry name" value="Metallo-hydrolase/oxidoreductase"/>
    <property type="match status" value="1"/>
</dbReference>
<dbReference type="EMBL" id="LAZR01046091">
    <property type="protein sequence ID" value="KKK97348.1"/>
    <property type="molecule type" value="Genomic_DNA"/>
</dbReference>
<accession>A0A0F8ZU51</accession>
<dbReference type="InterPro" id="IPR036866">
    <property type="entry name" value="RibonucZ/Hydroxyglut_hydro"/>
</dbReference>
<gene>
    <name evidence="1" type="ORF">LCGC14_2653660</name>
</gene>